<reference evidence="1" key="2">
    <citation type="submission" date="2023-06" db="EMBL/GenBank/DDBJ databases">
        <authorList>
            <consortium name="Lawrence Berkeley National Laboratory"/>
            <person name="Haridas S."/>
            <person name="Hensen N."/>
            <person name="Bonometti L."/>
            <person name="Westerberg I."/>
            <person name="Brannstrom I.O."/>
            <person name="Guillou S."/>
            <person name="Cros-Aarteil S."/>
            <person name="Calhoun S."/>
            <person name="Kuo A."/>
            <person name="Mondo S."/>
            <person name="Pangilinan J."/>
            <person name="Riley R."/>
            <person name="Labutti K."/>
            <person name="Andreopoulos B."/>
            <person name="Lipzen A."/>
            <person name="Chen C."/>
            <person name="Yanf M."/>
            <person name="Daum C."/>
            <person name="Ng V."/>
            <person name="Clum A."/>
            <person name="Steindorff A."/>
            <person name="Ohm R."/>
            <person name="Martin F."/>
            <person name="Silar P."/>
            <person name="Natvig D."/>
            <person name="Lalanne C."/>
            <person name="Gautier V."/>
            <person name="Ament-Velasquez S.L."/>
            <person name="Kruys A."/>
            <person name="Hutchinson M.I."/>
            <person name="Powell A.J."/>
            <person name="Barry K."/>
            <person name="Miller A.N."/>
            <person name="Grigoriev I.V."/>
            <person name="Debuchy R."/>
            <person name="Gladieux P."/>
            <person name="Thoren M.H."/>
            <person name="Johannesson H."/>
        </authorList>
    </citation>
    <scope>NUCLEOTIDE SEQUENCE</scope>
    <source>
        <strain evidence="1">CBS 560.94</strain>
    </source>
</reference>
<reference evidence="1" key="1">
    <citation type="journal article" date="2023" name="Mol. Phylogenet. Evol.">
        <title>Genome-scale phylogeny and comparative genomics of the fungal order Sordariales.</title>
        <authorList>
            <person name="Hensen N."/>
            <person name="Bonometti L."/>
            <person name="Westerberg I."/>
            <person name="Brannstrom I.O."/>
            <person name="Guillou S."/>
            <person name="Cros-Aarteil S."/>
            <person name="Calhoun S."/>
            <person name="Haridas S."/>
            <person name="Kuo A."/>
            <person name="Mondo S."/>
            <person name="Pangilinan J."/>
            <person name="Riley R."/>
            <person name="LaButti K."/>
            <person name="Andreopoulos B."/>
            <person name="Lipzen A."/>
            <person name="Chen C."/>
            <person name="Yan M."/>
            <person name="Daum C."/>
            <person name="Ng V."/>
            <person name="Clum A."/>
            <person name="Steindorff A."/>
            <person name="Ohm R.A."/>
            <person name="Martin F."/>
            <person name="Silar P."/>
            <person name="Natvig D.O."/>
            <person name="Lalanne C."/>
            <person name="Gautier V."/>
            <person name="Ament-Velasquez S.L."/>
            <person name="Kruys A."/>
            <person name="Hutchinson M.I."/>
            <person name="Powell A.J."/>
            <person name="Barry K."/>
            <person name="Miller A.N."/>
            <person name="Grigoriev I.V."/>
            <person name="Debuchy R."/>
            <person name="Gladieux P."/>
            <person name="Hiltunen Thoren M."/>
            <person name="Johannesson H."/>
        </authorList>
    </citation>
    <scope>NUCLEOTIDE SEQUENCE</scope>
    <source>
        <strain evidence="1">CBS 560.94</strain>
    </source>
</reference>
<accession>A0AAE0JDA7</accession>
<dbReference type="EMBL" id="JAUEPP010000005">
    <property type="protein sequence ID" value="KAK3343069.1"/>
    <property type="molecule type" value="Genomic_DNA"/>
</dbReference>
<protein>
    <submittedName>
        <fullName evidence="1">Uncharacterized protein</fullName>
    </submittedName>
</protein>
<name>A0AAE0JDA7_9PEZI</name>
<dbReference type="RefSeq" id="XP_062680862.1">
    <property type="nucleotide sequence ID" value="XM_062827042.1"/>
</dbReference>
<proteinExistence type="predicted"/>
<gene>
    <name evidence="1" type="ORF">B0H65DRAFT_470310</name>
</gene>
<comment type="caution">
    <text evidence="1">The sequence shown here is derived from an EMBL/GenBank/DDBJ whole genome shotgun (WGS) entry which is preliminary data.</text>
</comment>
<dbReference type="AlphaFoldDB" id="A0AAE0JDA7"/>
<dbReference type="GeneID" id="87864196"/>
<dbReference type="Proteomes" id="UP001278500">
    <property type="component" value="Unassembled WGS sequence"/>
</dbReference>
<evidence type="ECO:0000313" key="1">
    <source>
        <dbReference type="EMBL" id="KAK3343069.1"/>
    </source>
</evidence>
<keyword evidence="2" id="KW-1185">Reference proteome</keyword>
<organism evidence="1 2">
    <name type="scientific">Neurospora tetraspora</name>
    <dbReference type="NCBI Taxonomy" id="94610"/>
    <lineage>
        <taxon>Eukaryota</taxon>
        <taxon>Fungi</taxon>
        <taxon>Dikarya</taxon>
        <taxon>Ascomycota</taxon>
        <taxon>Pezizomycotina</taxon>
        <taxon>Sordariomycetes</taxon>
        <taxon>Sordariomycetidae</taxon>
        <taxon>Sordariales</taxon>
        <taxon>Sordariaceae</taxon>
        <taxon>Neurospora</taxon>
    </lineage>
</organism>
<sequence>MAIRDFLVVVACLRVLGPHDMDGSEIPGMDGAVGVQISTADARSTSSLVQSCPEHENLVLCCLLTVFGVTRGTEFLVLTVLDASVQNISGAPECENNDQGG</sequence>
<evidence type="ECO:0000313" key="2">
    <source>
        <dbReference type="Proteomes" id="UP001278500"/>
    </source>
</evidence>